<dbReference type="GO" id="GO:0043565">
    <property type="term" value="F:sequence-specific DNA binding"/>
    <property type="evidence" value="ECO:0007669"/>
    <property type="project" value="InterPro"/>
</dbReference>
<dbReference type="InterPro" id="IPR018060">
    <property type="entry name" value="HTH_AraC"/>
</dbReference>
<dbReference type="Gene3D" id="1.10.10.60">
    <property type="entry name" value="Homeodomain-like"/>
    <property type="match status" value="1"/>
</dbReference>
<gene>
    <name evidence="5" type="ORF">ENJ46_04160</name>
</gene>
<feature type="non-terminal residue" evidence="5">
    <location>
        <position position="268"/>
    </location>
</feature>
<keyword evidence="3" id="KW-0804">Transcription</keyword>
<dbReference type="PANTHER" id="PTHR46796">
    <property type="entry name" value="HTH-TYPE TRANSCRIPTIONAL ACTIVATOR RHAS-RELATED"/>
    <property type="match status" value="1"/>
</dbReference>
<dbReference type="PROSITE" id="PS01124">
    <property type="entry name" value="HTH_ARAC_FAMILY_2"/>
    <property type="match status" value="1"/>
</dbReference>
<dbReference type="Proteomes" id="UP000886042">
    <property type="component" value="Unassembled WGS sequence"/>
</dbReference>
<proteinExistence type="predicted"/>
<dbReference type="EMBL" id="DRMN01000273">
    <property type="protein sequence ID" value="HFB55098.1"/>
    <property type="molecule type" value="Genomic_DNA"/>
</dbReference>
<dbReference type="PANTHER" id="PTHR46796:SF6">
    <property type="entry name" value="ARAC SUBFAMILY"/>
    <property type="match status" value="1"/>
</dbReference>
<reference evidence="5" key="1">
    <citation type="journal article" date="2020" name="mSystems">
        <title>Genome- and Community-Level Interaction Insights into Carbon Utilization and Element Cycling Functions of Hydrothermarchaeota in Hydrothermal Sediment.</title>
        <authorList>
            <person name="Zhou Z."/>
            <person name="Liu Y."/>
            <person name="Xu W."/>
            <person name="Pan J."/>
            <person name="Luo Z.H."/>
            <person name="Li M."/>
        </authorList>
    </citation>
    <scope>NUCLEOTIDE SEQUENCE [LARGE SCALE GENOMIC DNA]</scope>
    <source>
        <strain evidence="5">HyVt-489</strain>
    </source>
</reference>
<evidence type="ECO:0000256" key="2">
    <source>
        <dbReference type="ARBA" id="ARBA00023125"/>
    </source>
</evidence>
<organism evidence="5">
    <name type="scientific">Hellea balneolensis</name>
    <dbReference type="NCBI Taxonomy" id="287478"/>
    <lineage>
        <taxon>Bacteria</taxon>
        <taxon>Pseudomonadati</taxon>
        <taxon>Pseudomonadota</taxon>
        <taxon>Alphaproteobacteria</taxon>
        <taxon>Maricaulales</taxon>
        <taxon>Robiginitomaculaceae</taxon>
        <taxon>Hellea</taxon>
    </lineage>
</organism>
<dbReference type="InterPro" id="IPR035418">
    <property type="entry name" value="AraC-bd_2"/>
</dbReference>
<dbReference type="SUPFAM" id="SSF46689">
    <property type="entry name" value="Homeodomain-like"/>
    <property type="match status" value="1"/>
</dbReference>
<accession>A0A7C3GLG9</accession>
<dbReference type="GO" id="GO:0003700">
    <property type="term" value="F:DNA-binding transcription factor activity"/>
    <property type="evidence" value="ECO:0007669"/>
    <property type="project" value="InterPro"/>
</dbReference>
<sequence length="268" mass="30694">MNTAIRDFDDWQDMITAVCGYFTLTPSKTRSFMGNIELGRYGNMDIAEISGNVDRIKKTGRDVSRSDDANLFLILGVEGEAILEQCGASARLGVGDICLIDSRRPSEFSYKDGFKQISVHLPEMQAREVFRNRDIPLAQTLDFQNNTMLRNCILNMYHRAHVGDDIHNLSVPNALELEQNDKCFELLWQAISGEEHGVDSDVLNAQMCRRVNKYIEENLANPELDLEDISRACGITRRSLHRLFERYGLSPFNWIRMRRLELARNALM</sequence>
<evidence type="ECO:0000313" key="5">
    <source>
        <dbReference type="EMBL" id="HFB55098.1"/>
    </source>
</evidence>
<evidence type="ECO:0000256" key="1">
    <source>
        <dbReference type="ARBA" id="ARBA00023015"/>
    </source>
</evidence>
<protein>
    <submittedName>
        <fullName evidence="5">Helix-turn-helix domain-containing protein</fullName>
    </submittedName>
</protein>
<dbReference type="InterPro" id="IPR009057">
    <property type="entry name" value="Homeodomain-like_sf"/>
</dbReference>
<dbReference type="Pfam" id="PF14525">
    <property type="entry name" value="AraC_binding_2"/>
    <property type="match status" value="1"/>
</dbReference>
<dbReference type="InterPro" id="IPR050204">
    <property type="entry name" value="AraC_XylS_family_regulators"/>
</dbReference>
<evidence type="ECO:0000259" key="4">
    <source>
        <dbReference type="PROSITE" id="PS01124"/>
    </source>
</evidence>
<comment type="caution">
    <text evidence="5">The sequence shown here is derived from an EMBL/GenBank/DDBJ whole genome shotgun (WGS) entry which is preliminary data.</text>
</comment>
<keyword evidence="1" id="KW-0805">Transcription regulation</keyword>
<feature type="domain" description="HTH araC/xylS-type" evidence="4">
    <location>
        <begin position="209"/>
        <end position="268"/>
    </location>
</feature>
<dbReference type="AlphaFoldDB" id="A0A7C3GLG9"/>
<keyword evidence="2" id="KW-0238">DNA-binding</keyword>
<name>A0A7C3GLG9_9PROT</name>
<evidence type="ECO:0000256" key="3">
    <source>
        <dbReference type="ARBA" id="ARBA00023163"/>
    </source>
</evidence>